<dbReference type="CDD" id="cd09917">
    <property type="entry name" value="F-box_SF"/>
    <property type="match status" value="1"/>
</dbReference>
<dbReference type="InterPro" id="IPR045627">
    <property type="entry name" value="FBXL18_LRR"/>
</dbReference>
<dbReference type="InterPro" id="IPR001810">
    <property type="entry name" value="F-box_dom"/>
</dbReference>
<dbReference type="PANTHER" id="PTHR13318">
    <property type="entry name" value="PARTNER OF PAIRED, ISOFORM B-RELATED"/>
    <property type="match status" value="1"/>
</dbReference>
<dbReference type="InterPro" id="IPR036047">
    <property type="entry name" value="F-box-like_dom_sf"/>
</dbReference>
<name>A0ABN8M0C9_9CNID</name>
<accession>A0ABN8M0C9</accession>
<reference evidence="3 4" key="1">
    <citation type="submission" date="2022-05" db="EMBL/GenBank/DDBJ databases">
        <authorList>
            <consortium name="Genoscope - CEA"/>
            <person name="William W."/>
        </authorList>
    </citation>
    <scope>NUCLEOTIDE SEQUENCE [LARGE SCALE GENOMIC DNA]</scope>
</reference>
<organism evidence="3 4">
    <name type="scientific">Porites evermanni</name>
    <dbReference type="NCBI Taxonomy" id="104178"/>
    <lineage>
        <taxon>Eukaryota</taxon>
        <taxon>Metazoa</taxon>
        <taxon>Cnidaria</taxon>
        <taxon>Anthozoa</taxon>
        <taxon>Hexacorallia</taxon>
        <taxon>Scleractinia</taxon>
        <taxon>Fungiina</taxon>
        <taxon>Poritidae</taxon>
        <taxon>Porites</taxon>
    </lineage>
</organism>
<protein>
    <recommendedName>
        <fullName evidence="2">F-box domain-containing protein</fullName>
    </recommendedName>
</protein>
<evidence type="ECO:0000256" key="1">
    <source>
        <dbReference type="ARBA" id="ARBA00022786"/>
    </source>
</evidence>
<evidence type="ECO:0000259" key="2">
    <source>
        <dbReference type="PROSITE" id="PS50181"/>
    </source>
</evidence>
<dbReference type="PANTHER" id="PTHR13318:SF95">
    <property type="entry name" value="F-BOX PROTEIN YLR352W"/>
    <property type="match status" value="1"/>
</dbReference>
<dbReference type="EMBL" id="CALNXI010000236">
    <property type="protein sequence ID" value="CAH3022841.1"/>
    <property type="molecule type" value="Genomic_DNA"/>
</dbReference>
<evidence type="ECO:0000313" key="4">
    <source>
        <dbReference type="Proteomes" id="UP001159427"/>
    </source>
</evidence>
<dbReference type="InterPro" id="IPR032675">
    <property type="entry name" value="LRR_dom_sf"/>
</dbReference>
<dbReference type="SMART" id="SM00367">
    <property type="entry name" value="LRR_CC"/>
    <property type="match status" value="4"/>
</dbReference>
<dbReference type="SUPFAM" id="SSF52047">
    <property type="entry name" value="RNI-like"/>
    <property type="match status" value="2"/>
</dbReference>
<keyword evidence="1" id="KW-0833">Ubl conjugation pathway</keyword>
<dbReference type="Proteomes" id="UP001159427">
    <property type="component" value="Unassembled WGS sequence"/>
</dbReference>
<feature type="domain" description="F-box" evidence="2">
    <location>
        <begin position="10"/>
        <end position="56"/>
    </location>
</feature>
<dbReference type="Gene3D" id="3.80.10.10">
    <property type="entry name" value="Ribonuclease Inhibitor"/>
    <property type="match status" value="3"/>
</dbReference>
<dbReference type="Pfam" id="PF19729">
    <property type="entry name" value="LRR_FBXL18"/>
    <property type="match status" value="1"/>
</dbReference>
<dbReference type="Pfam" id="PF12937">
    <property type="entry name" value="F-box-like"/>
    <property type="match status" value="1"/>
</dbReference>
<sequence length="745" mass="84120">MELHEAFVLSSKMESLPKEVLFMIFEKLHPFELVPLSRVNRRWYEIALHPRLHRCIDFHHKHDLSSLVICSYISKFKHSLEELNLQECYWLKGALLSNALQKCRKLTSLNVMGCDITKKTICSVLKLNNLKRLEWSVSCFDLNFNDIVGSNRNDLLKKVLISFCSELAGAFSGLDSLTVRFPLFHGTSKFSFRWIIKFGVPLICSELGLKKFTLEWVDEVGKYIHFFKISIEGSRFQFQKNDVAKLTKLSDPGILDGFNGPPLLDLHKMTWNTIKTLLGNEALSTFLLPYDHSDQKYTSFERLETKPCLVNLDVPLQFLDATSLKSPAFSEHALRYLNLARIRSIDGHLLQVIASSSPNLEILNLQDCTGCLEPLHGLESLAEFCPKLAQLNLNGVHDHTFLEKPSSVMEIIAKFNNLMSLSLCACGLGTPSKNKSSNNSSKWMGHCGTSSSSSSHDSSFQGATAVCDDRTQWNKLNAGESFYCLTKSCSGITEFELIKDIPRSSTSSETSPAGDPVFVKTYKKEYYRPNTNGYQARCYLMRHSYSTLMAIANWRNLKRLTISVPIAQGNFEFLVAVTQNCPKLEFLSLASLARLSHSGNVVLLQKALSHCHQLRDFRLEQPNFSITESFILTLSELKYLERVCIIAREGAIKMYTQSVISLFEKCCKLIYFQVLCDITLKASKALMDCLARRFAASRPGLVVSVVPYCRNQDAVELYPTVVKSVPVVHLRELFLFGSTVATEAN</sequence>
<dbReference type="InterPro" id="IPR006553">
    <property type="entry name" value="Leu-rich_rpt_Cys-con_subtyp"/>
</dbReference>
<dbReference type="SUPFAM" id="SSF81383">
    <property type="entry name" value="F-box domain"/>
    <property type="match status" value="1"/>
</dbReference>
<proteinExistence type="predicted"/>
<evidence type="ECO:0000313" key="3">
    <source>
        <dbReference type="EMBL" id="CAH3022841.1"/>
    </source>
</evidence>
<dbReference type="SMART" id="SM00256">
    <property type="entry name" value="FBOX"/>
    <property type="match status" value="1"/>
</dbReference>
<keyword evidence="4" id="KW-1185">Reference proteome</keyword>
<dbReference type="PROSITE" id="PS50181">
    <property type="entry name" value="FBOX"/>
    <property type="match status" value="1"/>
</dbReference>
<gene>
    <name evidence="3" type="ORF">PEVE_00017080</name>
</gene>
<comment type="caution">
    <text evidence="3">The sequence shown here is derived from an EMBL/GenBank/DDBJ whole genome shotgun (WGS) entry which is preliminary data.</text>
</comment>
<dbReference type="Gene3D" id="1.20.1280.50">
    <property type="match status" value="1"/>
</dbReference>